<protein>
    <recommendedName>
        <fullName evidence="3">Aldehyde dehydrogenase</fullName>
    </recommendedName>
</protein>
<dbReference type="PROSITE" id="PS00070">
    <property type="entry name" value="ALDEHYDE_DEHYDR_CYS"/>
    <property type="match status" value="1"/>
</dbReference>
<dbReference type="GO" id="GO:0009450">
    <property type="term" value="P:gamma-aminobutyric acid catabolic process"/>
    <property type="evidence" value="ECO:0007669"/>
    <property type="project" value="TreeGrafter"/>
</dbReference>
<evidence type="ECO:0000256" key="2">
    <source>
        <dbReference type="ARBA" id="ARBA00023002"/>
    </source>
</evidence>
<dbReference type="InterPro" id="IPR015590">
    <property type="entry name" value="Aldehyde_DH_dom"/>
</dbReference>
<evidence type="ECO:0000256" key="3">
    <source>
        <dbReference type="PIRNR" id="PIRNR036492"/>
    </source>
</evidence>
<evidence type="ECO:0000313" key="9">
    <source>
        <dbReference type="Proteomes" id="UP000287296"/>
    </source>
</evidence>
<dbReference type="Gene3D" id="3.40.309.10">
    <property type="entry name" value="Aldehyde Dehydrogenase, Chain A, domain 2"/>
    <property type="match status" value="1"/>
</dbReference>
<dbReference type="CDD" id="cd07103">
    <property type="entry name" value="ALDH_F5_SSADH_GabD"/>
    <property type="match status" value="1"/>
</dbReference>
<dbReference type="FunFam" id="3.40.309.10:FF:000004">
    <property type="entry name" value="Succinate-semialdehyde dehydrogenase I"/>
    <property type="match status" value="1"/>
</dbReference>
<dbReference type="PROSITE" id="PS00687">
    <property type="entry name" value="ALDEHYDE_DEHYDR_GLU"/>
    <property type="match status" value="1"/>
</dbReference>
<dbReference type="Gene3D" id="3.40.605.10">
    <property type="entry name" value="Aldehyde Dehydrogenase, Chain A, domain 1"/>
    <property type="match status" value="1"/>
</dbReference>
<dbReference type="InterPro" id="IPR050740">
    <property type="entry name" value="Aldehyde_DH_Superfamily"/>
</dbReference>
<comment type="similarity">
    <text evidence="1 3 6">Belongs to the aldehyde dehydrogenase family.</text>
</comment>
<comment type="caution">
    <text evidence="8">The sequence shown here is derived from an EMBL/GenBank/DDBJ whole genome shotgun (WGS) entry which is preliminary data.</text>
</comment>
<dbReference type="InterPro" id="IPR029510">
    <property type="entry name" value="Ald_DH_CS_GLU"/>
</dbReference>
<feature type="active site" evidence="4 5">
    <location>
        <position position="245"/>
    </location>
</feature>
<dbReference type="PANTHER" id="PTHR43353:SF5">
    <property type="entry name" value="SUCCINATE-SEMIALDEHYDE DEHYDROGENASE, MITOCHONDRIAL"/>
    <property type="match status" value="1"/>
</dbReference>
<dbReference type="EMBL" id="QYTW02000002">
    <property type="protein sequence ID" value="RST61073.1"/>
    <property type="molecule type" value="Genomic_DNA"/>
</dbReference>
<evidence type="ECO:0000259" key="7">
    <source>
        <dbReference type="Pfam" id="PF00171"/>
    </source>
</evidence>
<evidence type="ECO:0000256" key="1">
    <source>
        <dbReference type="ARBA" id="ARBA00009986"/>
    </source>
</evidence>
<dbReference type="InterPro" id="IPR012394">
    <property type="entry name" value="Aldehyde_DH_NAD(P)"/>
</dbReference>
<evidence type="ECO:0000256" key="4">
    <source>
        <dbReference type="PIRSR" id="PIRSR036492-1"/>
    </source>
</evidence>
<keyword evidence="2 3" id="KW-0560">Oxidoreductase</keyword>
<dbReference type="InterPro" id="IPR016163">
    <property type="entry name" value="Ald_DH_C"/>
</dbReference>
<evidence type="ECO:0000256" key="5">
    <source>
        <dbReference type="PROSITE-ProRule" id="PRU10007"/>
    </source>
</evidence>
<name>A0A429XDK3_SIMTE</name>
<dbReference type="Proteomes" id="UP000287296">
    <property type="component" value="Unassembled WGS sequence"/>
</dbReference>
<evidence type="ECO:0000313" key="8">
    <source>
        <dbReference type="EMBL" id="RST61073.1"/>
    </source>
</evidence>
<sequence length="475" mass="52199">MFNYNWINGKKWKTEKTIHVMNPATGKVIGDVPSAGKKEVAAAIDAASRAYVSWSKLTPSERGAYLTKWAENLLNKREELALLMSEEQGKPVSEARGEIEGSAQFIKWYAEEGKRIYGEVIPPSSQNQRITVIKQPVGVCALITPWNFPGAMIARKVAPALAAGCTIIVKPASETPKIAIAMFDELMATKIPAGVANLVTGKASIISDVLFEDQRIRKISFTGSTNVGKKLMKKAADQVKRISLELGGNAPVIVFPDSNLDVAAEKIVENKFENCGQMCNGINVIMAHKDIEEELTEKIKYLVQKIKVGEGTKADVQMGPLINDAALQRMEDLVKDAKEKGATLLTGGERIQTELDGYFYSPTILTDITDKMELIQEEIFGPIAPIMTFENEEDVIEFSNKSPYGLAAYFFTNDVNRVYRISERLEYGMVGVNGTQLSVPQAPFGGVKESGMGREGGHFGLDEFVELKYISLTLQ</sequence>
<dbReference type="RefSeq" id="WP_120114742.1">
    <property type="nucleotide sequence ID" value="NZ_QYTW02000002.1"/>
</dbReference>
<evidence type="ECO:0000256" key="6">
    <source>
        <dbReference type="RuleBase" id="RU003345"/>
    </source>
</evidence>
<gene>
    <name evidence="8" type="ORF">D5F11_003205</name>
</gene>
<reference evidence="8 9" key="1">
    <citation type="submission" date="2018-12" db="EMBL/GenBank/DDBJ databases">
        <authorList>
            <person name="Sun L."/>
            <person name="Chen Z."/>
        </authorList>
    </citation>
    <scope>NUCLEOTIDE SEQUENCE [LARGE SCALE GENOMIC DNA]</scope>
    <source>
        <strain evidence="8 9">LMG 29736</strain>
    </source>
</reference>
<dbReference type="AlphaFoldDB" id="A0A429XDK3"/>
<dbReference type="OrthoDB" id="9762913at2"/>
<dbReference type="PANTHER" id="PTHR43353">
    <property type="entry name" value="SUCCINATE-SEMIALDEHYDE DEHYDROGENASE, MITOCHONDRIAL"/>
    <property type="match status" value="1"/>
</dbReference>
<dbReference type="InterPro" id="IPR016161">
    <property type="entry name" value="Ald_DH/histidinol_DH"/>
</dbReference>
<dbReference type="InterPro" id="IPR016162">
    <property type="entry name" value="Ald_DH_N"/>
</dbReference>
<dbReference type="InterPro" id="IPR016160">
    <property type="entry name" value="Ald_DH_CS_CYS"/>
</dbReference>
<dbReference type="Pfam" id="PF00171">
    <property type="entry name" value="Aldedh"/>
    <property type="match status" value="1"/>
</dbReference>
<dbReference type="FunFam" id="3.40.605.10:FF:000005">
    <property type="entry name" value="Succinate-semialdehyde dehydrogenase I"/>
    <property type="match status" value="1"/>
</dbReference>
<dbReference type="GO" id="GO:0006081">
    <property type="term" value="P:aldehyde metabolic process"/>
    <property type="evidence" value="ECO:0007669"/>
    <property type="project" value="InterPro"/>
</dbReference>
<dbReference type="GO" id="GO:0004777">
    <property type="term" value="F:succinate-semialdehyde dehydrogenase (NAD+) activity"/>
    <property type="evidence" value="ECO:0007669"/>
    <property type="project" value="TreeGrafter"/>
</dbReference>
<organism evidence="8 9">
    <name type="scientific">Siminovitchia terrae</name>
    <name type="common">Bacillus terrae</name>
    <dbReference type="NCBI Taxonomy" id="1914933"/>
    <lineage>
        <taxon>Bacteria</taxon>
        <taxon>Bacillati</taxon>
        <taxon>Bacillota</taxon>
        <taxon>Bacilli</taxon>
        <taxon>Bacillales</taxon>
        <taxon>Bacillaceae</taxon>
        <taxon>Siminovitchia</taxon>
    </lineage>
</organism>
<dbReference type="PIRSF" id="PIRSF036492">
    <property type="entry name" value="ALDH"/>
    <property type="match status" value="1"/>
</dbReference>
<proteinExistence type="inferred from homology"/>
<accession>A0A429XDK3</accession>
<feature type="active site" evidence="4">
    <location>
        <position position="279"/>
    </location>
</feature>
<dbReference type="SUPFAM" id="SSF53720">
    <property type="entry name" value="ALDH-like"/>
    <property type="match status" value="1"/>
</dbReference>
<feature type="domain" description="Aldehyde dehydrogenase" evidence="7">
    <location>
        <begin position="15"/>
        <end position="470"/>
    </location>
</feature>